<dbReference type="Proteomes" id="UP000196027">
    <property type="component" value="Chromosome"/>
</dbReference>
<dbReference type="RefSeq" id="WP_087462115.1">
    <property type="nucleotide sequence ID" value="NZ_CP021425.1"/>
</dbReference>
<organism evidence="2 3">
    <name type="scientific">Oleiphilus messinensis</name>
    <dbReference type="NCBI Taxonomy" id="141451"/>
    <lineage>
        <taxon>Bacteria</taxon>
        <taxon>Pseudomonadati</taxon>
        <taxon>Pseudomonadota</taxon>
        <taxon>Gammaproteobacteria</taxon>
        <taxon>Oceanospirillales</taxon>
        <taxon>Oleiphilaceae</taxon>
        <taxon>Oleiphilus</taxon>
    </lineage>
</organism>
<dbReference type="EMBL" id="CP021425">
    <property type="protein sequence ID" value="ARU57194.1"/>
    <property type="molecule type" value="Genomic_DNA"/>
</dbReference>
<protein>
    <submittedName>
        <fullName evidence="2">Uncharacterized protein</fullName>
    </submittedName>
</protein>
<name>A0A1Y0ICS8_9GAMM</name>
<dbReference type="KEGG" id="ome:OLMES_3152"/>
<dbReference type="AlphaFoldDB" id="A0A1Y0ICS8"/>
<keyword evidence="3" id="KW-1185">Reference proteome</keyword>
<feature type="region of interest" description="Disordered" evidence="1">
    <location>
        <begin position="244"/>
        <end position="288"/>
    </location>
</feature>
<proteinExistence type="predicted"/>
<dbReference type="OrthoDB" id="6363845at2"/>
<reference evidence="2 3" key="1">
    <citation type="submission" date="2017-05" db="EMBL/GenBank/DDBJ databases">
        <title>Genomic insights into alkan degradation activity of Oleiphilus messinensis.</title>
        <authorList>
            <person name="Kozyavkin S.A."/>
            <person name="Slesarev A.I."/>
            <person name="Golyshin P.N."/>
            <person name="Korzhenkov A."/>
            <person name="Golyshina O.N."/>
            <person name="Toshchakov S.V."/>
        </authorList>
    </citation>
    <scope>NUCLEOTIDE SEQUENCE [LARGE SCALE GENOMIC DNA]</scope>
    <source>
        <strain evidence="2 3">ME102</strain>
    </source>
</reference>
<evidence type="ECO:0000313" key="3">
    <source>
        <dbReference type="Proteomes" id="UP000196027"/>
    </source>
</evidence>
<feature type="compositionally biased region" description="Polar residues" evidence="1">
    <location>
        <begin position="273"/>
        <end position="288"/>
    </location>
</feature>
<sequence>MPFLLIGLVIALFLSNGVIGQQNRKSVKFLPLSRNTATVQDYFTPYGKEQKMSTLDSLLSFRGFSQFVMQKRAQEAETQTNKVNQAGETNKAEQSSTTAELNTSTTRQNLRQLPLREIKAQIGQDATFVRETVKNKLSEYKIPGHVKIDIVKNPQGEIAVNGYIQRDTAQQIAADLNRNEAFKAAYNRVNAYEPTMNYVDTVVKLTDTYGVGNNLFHSILSKDQQHNQLSDIAFRYEKMGENVSYQEQTRPAHNPEPAPDESAQANGRPANPFSPTALDTPSLLSVTA</sequence>
<evidence type="ECO:0000256" key="1">
    <source>
        <dbReference type="SAM" id="MobiDB-lite"/>
    </source>
</evidence>
<evidence type="ECO:0000313" key="2">
    <source>
        <dbReference type="EMBL" id="ARU57194.1"/>
    </source>
</evidence>
<gene>
    <name evidence="2" type="ORF">OLMES_3152</name>
</gene>
<feature type="compositionally biased region" description="Polar residues" evidence="1">
    <location>
        <begin position="76"/>
        <end position="108"/>
    </location>
</feature>
<accession>A0A1Y0ICS8</accession>
<feature type="region of interest" description="Disordered" evidence="1">
    <location>
        <begin position="75"/>
        <end position="108"/>
    </location>
</feature>